<accession>A0A9P8U0Y7</accession>
<gene>
    <name evidence="1" type="ORF">Trco_001502</name>
</gene>
<comment type="caution">
    <text evidence="1">The sequence shown here is derived from an EMBL/GenBank/DDBJ whole genome shotgun (WGS) entry which is preliminary data.</text>
</comment>
<sequence length="133" mass="15041">MLPKDQSTARLQQSVYFFSHGVGIGHRAQHLDAEHRIEAFCHDAVLLEDVALLHAAHNQLVYILKAVFEDLLPAVRREMRIDFYADNPRNLALIEAAQLIAQPGAELEDDAAALRHQSRDHRAVRLEADKVFV</sequence>
<dbReference type="AlphaFoldDB" id="A0A9P8U0Y7"/>
<keyword evidence="2" id="KW-1185">Reference proteome</keyword>
<dbReference type="Proteomes" id="UP000827724">
    <property type="component" value="Unassembled WGS sequence"/>
</dbReference>
<name>A0A9P8U0Y7_9HYPO</name>
<evidence type="ECO:0000313" key="2">
    <source>
        <dbReference type="Proteomes" id="UP000827724"/>
    </source>
</evidence>
<evidence type="ECO:0000313" key="1">
    <source>
        <dbReference type="EMBL" id="KAH6611482.1"/>
    </source>
</evidence>
<proteinExistence type="predicted"/>
<organism evidence="1 2">
    <name type="scientific">Trichoderma cornu-damae</name>
    <dbReference type="NCBI Taxonomy" id="654480"/>
    <lineage>
        <taxon>Eukaryota</taxon>
        <taxon>Fungi</taxon>
        <taxon>Dikarya</taxon>
        <taxon>Ascomycota</taxon>
        <taxon>Pezizomycotina</taxon>
        <taxon>Sordariomycetes</taxon>
        <taxon>Hypocreomycetidae</taxon>
        <taxon>Hypocreales</taxon>
        <taxon>Hypocreaceae</taxon>
        <taxon>Trichoderma</taxon>
    </lineage>
</organism>
<dbReference type="EMBL" id="JAIWOZ010000001">
    <property type="protein sequence ID" value="KAH6611482.1"/>
    <property type="molecule type" value="Genomic_DNA"/>
</dbReference>
<protein>
    <submittedName>
        <fullName evidence="1">Uncharacterized protein</fullName>
    </submittedName>
</protein>
<reference evidence="1" key="1">
    <citation type="submission" date="2021-08" db="EMBL/GenBank/DDBJ databases">
        <title>Chromosome-Level Trichoderma cornu-damae using Hi-C Data.</title>
        <authorList>
            <person name="Kim C.S."/>
        </authorList>
    </citation>
    <scope>NUCLEOTIDE SEQUENCE</scope>
    <source>
        <strain evidence="1">KA19-0412C</strain>
    </source>
</reference>
<dbReference type="OrthoDB" id="10421349at2759"/>